<feature type="repeat" description="PPR" evidence="2">
    <location>
        <begin position="514"/>
        <end position="548"/>
    </location>
</feature>
<feature type="repeat" description="PPR" evidence="2">
    <location>
        <begin position="442"/>
        <end position="476"/>
    </location>
</feature>
<dbReference type="EMBL" id="BAABME010014593">
    <property type="protein sequence ID" value="GAA0187320.1"/>
    <property type="molecule type" value="Genomic_DNA"/>
</dbReference>
<evidence type="ECO:0000313" key="4">
    <source>
        <dbReference type="Proteomes" id="UP001454036"/>
    </source>
</evidence>
<dbReference type="AlphaFoldDB" id="A0AAV3S2T6"/>
<proteinExistence type="predicted"/>
<organism evidence="3 4">
    <name type="scientific">Lithospermum erythrorhizon</name>
    <name type="common">Purple gromwell</name>
    <name type="synonym">Lithospermum officinale var. erythrorhizon</name>
    <dbReference type="NCBI Taxonomy" id="34254"/>
    <lineage>
        <taxon>Eukaryota</taxon>
        <taxon>Viridiplantae</taxon>
        <taxon>Streptophyta</taxon>
        <taxon>Embryophyta</taxon>
        <taxon>Tracheophyta</taxon>
        <taxon>Spermatophyta</taxon>
        <taxon>Magnoliopsida</taxon>
        <taxon>eudicotyledons</taxon>
        <taxon>Gunneridae</taxon>
        <taxon>Pentapetalae</taxon>
        <taxon>asterids</taxon>
        <taxon>lamiids</taxon>
        <taxon>Boraginales</taxon>
        <taxon>Boraginaceae</taxon>
        <taxon>Boraginoideae</taxon>
        <taxon>Lithospermeae</taxon>
        <taxon>Lithospermum</taxon>
    </lineage>
</organism>
<reference evidence="3 4" key="1">
    <citation type="submission" date="2024-01" db="EMBL/GenBank/DDBJ databases">
        <title>The complete chloroplast genome sequence of Lithospermum erythrorhizon: insights into the phylogenetic relationship among Boraginaceae species and the maternal lineages of purple gromwells.</title>
        <authorList>
            <person name="Okada T."/>
            <person name="Watanabe K."/>
        </authorList>
    </citation>
    <scope>NUCLEOTIDE SEQUENCE [LARGE SCALE GENOMIC DNA]</scope>
</reference>
<evidence type="ECO:0000256" key="1">
    <source>
        <dbReference type="ARBA" id="ARBA00022737"/>
    </source>
</evidence>
<gene>
    <name evidence="3" type="ORF">LIER_34608</name>
</gene>
<evidence type="ECO:0008006" key="5">
    <source>
        <dbReference type="Google" id="ProtNLM"/>
    </source>
</evidence>
<dbReference type="Pfam" id="PF01535">
    <property type="entry name" value="PPR"/>
    <property type="match status" value="4"/>
</dbReference>
<dbReference type="Proteomes" id="UP001454036">
    <property type="component" value="Unassembled WGS sequence"/>
</dbReference>
<dbReference type="NCBIfam" id="TIGR00756">
    <property type="entry name" value="PPR"/>
    <property type="match status" value="1"/>
</dbReference>
<feature type="repeat" description="PPR" evidence="2">
    <location>
        <begin position="265"/>
        <end position="299"/>
    </location>
</feature>
<accession>A0AAV3S2T6</accession>
<dbReference type="PROSITE" id="PS51375">
    <property type="entry name" value="PPR"/>
    <property type="match status" value="4"/>
</dbReference>
<protein>
    <recommendedName>
        <fullName evidence="5">Pentatricopeptide repeat-containing protein</fullName>
    </recommendedName>
</protein>
<evidence type="ECO:0000256" key="2">
    <source>
        <dbReference type="PROSITE-ProRule" id="PRU00708"/>
    </source>
</evidence>
<keyword evidence="4" id="KW-1185">Reference proteome</keyword>
<dbReference type="PANTHER" id="PTHR47003">
    <property type="entry name" value="OS01G0970900 PROTEIN"/>
    <property type="match status" value="1"/>
</dbReference>
<keyword evidence="1" id="KW-0677">Repeat</keyword>
<comment type="caution">
    <text evidence="3">The sequence shown here is derived from an EMBL/GenBank/DDBJ whole genome shotgun (WGS) entry which is preliminary data.</text>
</comment>
<dbReference type="GO" id="GO:0008380">
    <property type="term" value="P:RNA splicing"/>
    <property type="evidence" value="ECO:0007669"/>
    <property type="project" value="InterPro"/>
</dbReference>
<dbReference type="InterPro" id="IPR002885">
    <property type="entry name" value="PPR_rpt"/>
</dbReference>
<dbReference type="InterPro" id="IPR011990">
    <property type="entry name" value="TPR-like_helical_dom_sf"/>
</dbReference>
<name>A0AAV3S2T6_LITER</name>
<dbReference type="Gene3D" id="1.25.40.10">
    <property type="entry name" value="Tetratricopeptide repeat domain"/>
    <property type="match status" value="3"/>
</dbReference>
<sequence length="637" mass="72162">MRNQWRLLLLRRSHFQSHPHILQVHHLLLQSRAPHVPPPQPLLSFNCLYSSEVSIDQKSHKDPNFIAFKDIFEKPNKSFDEIKQDLVLKNVVVTHDLVLEGLKGFLDSPKVAKRVFDWVLENEGEKLSSKAYNLMVGVLGSNGFVEEFWEMVSVMKKKGYGLCKGAYDRVYERFEKDGLSDDLEKLKGLYLSGSIDDSLDSLCSRVCRIIRGDVWGDGVEMRLKESGIELSSELVAMVVENIGIEQNKGLIFFRWVDESGLFKHDERTYNAMARVFGKTGATEKFWKIVDEMRNAGYEIQRGTYDDVLERFVKKKLLSDAVALYEFAMSGRNKPLVQDSTFLLKKIVVSKELDIDLFSKVVRAFTESGNVLKNDTLHAILKSLTSVGRIGECIKVLKVLQEGGYLPNDLMQGKIAYQLGSSKNSEEASEFMNIVEAYKDGSNQRVWASLVEGYCIAGDVVKAAQSFKKMIENEETSCAGRVLDSLVDTYCRKNKGRDAYTIVSEMINEKLVHAEHSTYKNLIKKLLAQGFFKEALDSLALMKNQGYPPFLDPFIKYLPRKGSADDAITFMRATTVTRFPSTIIFLQVFEAYFKAGKHNEAHDFLSRCPRYIKNNADVLNLFCSMKSESMAASPSTPA</sequence>
<dbReference type="InterPro" id="IPR044578">
    <property type="entry name" value="BIR6-like"/>
</dbReference>
<dbReference type="PANTHER" id="PTHR47003:SF3">
    <property type="entry name" value="SMALL RIBOSOMAL SUBUNIT PROTEIN MS81 (RPPR8)"/>
    <property type="match status" value="1"/>
</dbReference>
<feature type="repeat" description="PPR" evidence="2">
    <location>
        <begin position="128"/>
        <end position="162"/>
    </location>
</feature>
<evidence type="ECO:0000313" key="3">
    <source>
        <dbReference type="EMBL" id="GAA0187320.1"/>
    </source>
</evidence>